<dbReference type="EMBL" id="NHOO01000011">
    <property type="protein sequence ID" value="OVE47387.1"/>
    <property type="molecule type" value="Genomic_DNA"/>
</dbReference>
<evidence type="ECO:0000259" key="2">
    <source>
        <dbReference type="Pfam" id="PF03417"/>
    </source>
</evidence>
<protein>
    <recommendedName>
        <fullName evidence="2">Peptidase C45 hydrolase domain-containing protein</fullName>
    </recommendedName>
</protein>
<dbReference type="AlphaFoldDB" id="A0A202B735"/>
<feature type="chain" id="PRO_5012713143" description="Peptidase C45 hydrolase domain-containing protein" evidence="1">
    <location>
        <begin position="26"/>
        <end position="286"/>
    </location>
</feature>
<proteinExistence type="predicted"/>
<dbReference type="Pfam" id="PF03417">
    <property type="entry name" value="AAT"/>
    <property type="match status" value="1"/>
</dbReference>
<reference evidence="3 4" key="1">
    <citation type="submission" date="2017-05" db="EMBL/GenBank/DDBJ databases">
        <title>Chromobacterium violaceum GHPS1 isolated from Hydrocarbon polluted soil in French Guiana display an awesome secondary metabolite arsenal and a battery of drug and heavy-metal-resistance and detoxification of xenobiotics proteins.</title>
        <authorList>
            <person name="Belbahri L."/>
        </authorList>
    </citation>
    <scope>NUCLEOTIDE SEQUENCE [LARGE SCALE GENOMIC DNA]</scope>
    <source>
        <strain evidence="3 4">GHPS1</strain>
    </source>
</reference>
<comment type="caution">
    <text evidence="3">The sequence shown here is derived from an EMBL/GenBank/DDBJ whole genome shotgun (WGS) entry which is preliminary data.</text>
</comment>
<dbReference type="Proteomes" id="UP000196342">
    <property type="component" value="Unassembled WGS sequence"/>
</dbReference>
<gene>
    <name evidence="3" type="ORF">CBW21_13950</name>
</gene>
<keyword evidence="1" id="KW-0732">Signal</keyword>
<feature type="domain" description="Peptidase C45 hydrolase" evidence="2">
    <location>
        <begin position="38"/>
        <end position="262"/>
    </location>
</feature>
<name>A0A202B735_CHRVL</name>
<evidence type="ECO:0000313" key="3">
    <source>
        <dbReference type="EMBL" id="OVE47387.1"/>
    </source>
</evidence>
<sequence>MNVMRHSWLAVAGIAGLLAFPPVDACTLWGAAGTASMEGSLLAKNRDWKPDHAQSLRLLHPEHGYAYLGLYADNGSEPGIKAGVNQKGLAVVAAEASSLPRALRADSARHGVLTRLLRDYGSLDEVASAADKLFAQARPVFLLLADAGGLMQVEIGQHGRYRLIRQQSGTLAHTNHYADTSLLDGAQTIGPSSQARLERIRFLLDQHPAHTLSEFERLSRDRHDGPDNSLWRSGREHTLAGWRIALPAGAPPRLQLTLANPGRAERDGDYALDAAFWAQPARTLLP</sequence>
<keyword evidence="4" id="KW-1185">Reference proteome</keyword>
<dbReference type="InterPro" id="IPR005079">
    <property type="entry name" value="Peptidase_C45_hydrolase"/>
</dbReference>
<evidence type="ECO:0000256" key="1">
    <source>
        <dbReference type="SAM" id="SignalP"/>
    </source>
</evidence>
<feature type="signal peptide" evidence="1">
    <location>
        <begin position="1"/>
        <end position="25"/>
    </location>
</feature>
<organism evidence="3 4">
    <name type="scientific">Chromobacterium violaceum</name>
    <dbReference type="NCBI Taxonomy" id="536"/>
    <lineage>
        <taxon>Bacteria</taxon>
        <taxon>Pseudomonadati</taxon>
        <taxon>Pseudomonadota</taxon>
        <taxon>Betaproteobacteria</taxon>
        <taxon>Neisseriales</taxon>
        <taxon>Chromobacteriaceae</taxon>
        <taxon>Chromobacterium</taxon>
    </lineage>
</organism>
<dbReference type="Gene3D" id="3.60.60.10">
    <property type="entry name" value="Penicillin V Acylase, Chain A"/>
    <property type="match status" value="1"/>
</dbReference>
<evidence type="ECO:0000313" key="4">
    <source>
        <dbReference type="Proteomes" id="UP000196342"/>
    </source>
</evidence>
<accession>A0A202B735</accession>